<name>A0A9P5ZH85_9AGAR</name>
<organism evidence="3 4">
    <name type="scientific">Pholiota conissans</name>
    <dbReference type="NCBI Taxonomy" id="109636"/>
    <lineage>
        <taxon>Eukaryota</taxon>
        <taxon>Fungi</taxon>
        <taxon>Dikarya</taxon>
        <taxon>Basidiomycota</taxon>
        <taxon>Agaricomycotina</taxon>
        <taxon>Agaricomycetes</taxon>
        <taxon>Agaricomycetidae</taxon>
        <taxon>Agaricales</taxon>
        <taxon>Agaricineae</taxon>
        <taxon>Strophariaceae</taxon>
        <taxon>Pholiota</taxon>
    </lineage>
</organism>
<dbReference type="Proteomes" id="UP000807469">
    <property type="component" value="Unassembled WGS sequence"/>
</dbReference>
<evidence type="ECO:0000313" key="3">
    <source>
        <dbReference type="EMBL" id="KAF9486600.1"/>
    </source>
</evidence>
<keyword evidence="2" id="KW-0732">Signal</keyword>
<dbReference type="PANTHER" id="PTHR48045:SF31">
    <property type="entry name" value="UDP-GLYCOSYLTRANSFERASE 76B1-LIKE"/>
    <property type="match status" value="1"/>
</dbReference>
<sequence>MSRTKTTHLILLAIPAWGHVRPLLVLATKLVLERNDLVLTIIISPTMIDKAHSDLETHFEHEELALHRERIRVMAAFDTQEADMFKVMAEHIAAYPAAYRTLLEEKPITCAKTGNTFEALPAPTAIVMDFFALDQLRATREITGTSVPVLAWLSSTAAATIRFAAPPEFGGLGDLDARIEAEVQKTGKSAEEIGEEIFHSVNGEIMNVAGIPPMYDHEFFPQVLPIKIPLSPLARSAHLFFKESDGTIITTSETYENPESVKAMREWLGSWGKSTFGLGPLLPIGYGKPSVSVSNRGDTTVEAFLDKSLKKYGEKSVLFISFGTVFWPTNVEYVDELIEALIEKELPFIFCHASPFANISEEIRKKVEASGLGLLTKWAPQQYVLTHPSVGWFLTHGGHGGITEALASGIPLIAWPFTGDQPLGIAQLEAHHKVAIELVEVRTGEHGLKPIRRLGDRTPVGTREAVGREIREVIDHVRGEKGKEMATNAARVKKEIAQLWEEDGVGKKELAAFLEKFVDTPRVAA</sequence>
<dbReference type="EMBL" id="MU155130">
    <property type="protein sequence ID" value="KAF9486600.1"/>
    <property type="molecule type" value="Genomic_DNA"/>
</dbReference>
<keyword evidence="1" id="KW-0808">Transferase</keyword>
<evidence type="ECO:0000256" key="1">
    <source>
        <dbReference type="ARBA" id="ARBA00022679"/>
    </source>
</evidence>
<dbReference type="Pfam" id="PF00201">
    <property type="entry name" value="UDPGT"/>
    <property type="match status" value="1"/>
</dbReference>
<feature type="chain" id="PRO_5040396240" evidence="2">
    <location>
        <begin position="23"/>
        <end position="525"/>
    </location>
</feature>
<protein>
    <submittedName>
        <fullName evidence="3">UDP-Glycosyltransferase/glycogen phosphorylase</fullName>
    </submittedName>
</protein>
<feature type="signal peptide" evidence="2">
    <location>
        <begin position="1"/>
        <end position="22"/>
    </location>
</feature>
<dbReference type="PANTHER" id="PTHR48045">
    <property type="entry name" value="UDP-GLYCOSYLTRANSFERASE 72B1"/>
    <property type="match status" value="1"/>
</dbReference>
<evidence type="ECO:0000313" key="4">
    <source>
        <dbReference type="Proteomes" id="UP000807469"/>
    </source>
</evidence>
<dbReference type="Gene3D" id="3.40.50.2000">
    <property type="entry name" value="Glycogen Phosphorylase B"/>
    <property type="match status" value="2"/>
</dbReference>
<dbReference type="CDD" id="cd03784">
    <property type="entry name" value="GT1_Gtf-like"/>
    <property type="match status" value="1"/>
</dbReference>
<accession>A0A9P5ZH85</accession>
<dbReference type="GO" id="GO:0008194">
    <property type="term" value="F:UDP-glycosyltransferase activity"/>
    <property type="evidence" value="ECO:0007669"/>
    <property type="project" value="InterPro"/>
</dbReference>
<proteinExistence type="predicted"/>
<comment type="caution">
    <text evidence="3">The sequence shown here is derived from an EMBL/GenBank/DDBJ whole genome shotgun (WGS) entry which is preliminary data.</text>
</comment>
<evidence type="ECO:0000256" key="2">
    <source>
        <dbReference type="SAM" id="SignalP"/>
    </source>
</evidence>
<reference evidence="3" key="1">
    <citation type="submission" date="2020-11" db="EMBL/GenBank/DDBJ databases">
        <authorList>
            <consortium name="DOE Joint Genome Institute"/>
            <person name="Ahrendt S."/>
            <person name="Riley R."/>
            <person name="Andreopoulos W."/>
            <person name="Labutti K."/>
            <person name="Pangilinan J."/>
            <person name="Ruiz-Duenas F.J."/>
            <person name="Barrasa J.M."/>
            <person name="Sanchez-Garcia M."/>
            <person name="Camarero S."/>
            <person name="Miyauchi S."/>
            <person name="Serrano A."/>
            <person name="Linde D."/>
            <person name="Babiker R."/>
            <person name="Drula E."/>
            <person name="Ayuso-Fernandez I."/>
            <person name="Pacheco R."/>
            <person name="Padilla G."/>
            <person name="Ferreira P."/>
            <person name="Barriuso J."/>
            <person name="Kellner H."/>
            <person name="Castanera R."/>
            <person name="Alfaro M."/>
            <person name="Ramirez L."/>
            <person name="Pisabarro A.G."/>
            <person name="Kuo A."/>
            <person name="Tritt A."/>
            <person name="Lipzen A."/>
            <person name="He G."/>
            <person name="Yan M."/>
            <person name="Ng V."/>
            <person name="Cullen D."/>
            <person name="Martin F."/>
            <person name="Rosso M.-N."/>
            <person name="Henrissat B."/>
            <person name="Hibbett D."/>
            <person name="Martinez A.T."/>
            <person name="Grigoriev I.V."/>
        </authorList>
    </citation>
    <scope>NUCLEOTIDE SEQUENCE</scope>
    <source>
        <strain evidence="3">CIRM-BRFM 674</strain>
    </source>
</reference>
<keyword evidence="4" id="KW-1185">Reference proteome</keyword>
<dbReference type="AlphaFoldDB" id="A0A9P5ZH85"/>
<gene>
    <name evidence="3" type="ORF">BDN70DRAFT_870198</name>
</gene>
<dbReference type="OrthoDB" id="5835829at2759"/>
<dbReference type="SUPFAM" id="SSF53756">
    <property type="entry name" value="UDP-Glycosyltransferase/glycogen phosphorylase"/>
    <property type="match status" value="1"/>
</dbReference>
<dbReference type="InterPro" id="IPR002213">
    <property type="entry name" value="UDP_glucos_trans"/>
</dbReference>